<reference evidence="2 3" key="1">
    <citation type="journal article" date="2005" name="PLoS Biol.">
        <title>The genomes of Oryza sativa: a history of duplications.</title>
        <authorList>
            <person name="Yu J."/>
            <person name="Wang J."/>
            <person name="Lin W."/>
            <person name="Li S."/>
            <person name="Li H."/>
            <person name="Zhou J."/>
            <person name="Ni P."/>
            <person name="Dong W."/>
            <person name="Hu S."/>
            <person name="Zeng C."/>
            <person name="Zhang J."/>
            <person name="Zhang Y."/>
            <person name="Li R."/>
            <person name="Xu Z."/>
            <person name="Li S."/>
            <person name="Li X."/>
            <person name="Zheng H."/>
            <person name="Cong L."/>
            <person name="Lin L."/>
            <person name="Yin J."/>
            <person name="Geng J."/>
            <person name="Li G."/>
            <person name="Shi J."/>
            <person name="Liu J."/>
            <person name="Lv H."/>
            <person name="Li J."/>
            <person name="Wang J."/>
            <person name="Deng Y."/>
            <person name="Ran L."/>
            <person name="Shi X."/>
            <person name="Wang X."/>
            <person name="Wu Q."/>
            <person name="Li C."/>
            <person name="Ren X."/>
            <person name="Wang J."/>
            <person name="Wang X."/>
            <person name="Li D."/>
            <person name="Liu D."/>
            <person name="Zhang X."/>
            <person name="Ji Z."/>
            <person name="Zhao W."/>
            <person name="Sun Y."/>
            <person name="Zhang Z."/>
            <person name="Bao J."/>
            <person name="Han Y."/>
            <person name="Dong L."/>
            <person name="Ji J."/>
            <person name="Chen P."/>
            <person name="Wu S."/>
            <person name="Liu J."/>
            <person name="Xiao Y."/>
            <person name="Bu D."/>
            <person name="Tan J."/>
            <person name="Yang L."/>
            <person name="Ye C."/>
            <person name="Zhang J."/>
            <person name="Xu J."/>
            <person name="Zhou Y."/>
            <person name="Yu Y."/>
            <person name="Zhang B."/>
            <person name="Zhuang S."/>
            <person name="Wei H."/>
            <person name="Liu B."/>
            <person name="Lei M."/>
            <person name="Yu H."/>
            <person name="Li Y."/>
            <person name="Xu H."/>
            <person name="Wei S."/>
            <person name="He X."/>
            <person name="Fang L."/>
            <person name="Zhang Z."/>
            <person name="Zhang Y."/>
            <person name="Huang X."/>
            <person name="Su Z."/>
            <person name="Tong W."/>
            <person name="Li J."/>
            <person name="Tong Z."/>
            <person name="Li S."/>
            <person name="Ye J."/>
            <person name="Wang L."/>
            <person name="Fang L."/>
            <person name="Lei T."/>
            <person name="Chen C."/>
            <person name="Chen H."/>
            <person name="Xu Z."/>
            <person name="Li H."/>
            <person name="Huang H."/>
            <person name="Zhang F."/>
            <person name="Xu H."/>
            <person name="Li N."/>
            <person name="Zhao C."/>
            <person name="Li S."/>
            <person name="Dong L."/>
            <person name="Huang Y."/>
            <person name="Li L."/>
            <person name="Xi Y."/>
            <person name="Qi Q."/>
            <person name="Li W."/>
            <person name="Zhang B."/>
            <person name="Hu W."/>
            <person name="Zhang Y."/>
            <person name="Tian X."/>
            <person name="Jiao Y."/>
            <person name="Liang X."/>
            <person name="Jin J."/>
            <person name="Gao L."/>
            <person name="Zheng W."/>
            <person name="Hao B."/>
            <person name="Liu S."/>
            <person name="Wang W."/>
            <person name="Yuan L."/>
            <person name="Cao M."/>
            <person name="McDermott J."/>
            <person name="Samudrala R."/>
            <person name="Wang J."/>
            <person name="Wong G.K."/>
            <person name="Yang H."/>
        </authorList>
    </citation>
    <scope>NUCLEOTIDE SEQUENCE [LARGE SCALE GENOMIC DNA]</scope>
    <source>
        <strain evidence="3">cv. 93-11</strain>
    </source>
</reference>
<dbReference type="Proteomes" id="UP000007015">
    <property type="component" value="Chromosome 11"/>
</dbReference>
<accession>B8BJK4</accession>
<evidence type="ECO:0000313" key="2">
    <source>
        <dbReference type="EMBL" id="EEC67840.1"/>
    </source>
</evidence>
<dbReference type="AlphaFoldDB" id="B8BJK4"/>
<gene>
    <name evidence="2" type="ORF">OsI_35449</name>
</gene>
<name>B8BJK4_ORYSI</name>
<dbReference type="HOGENOM" id="CLU_1423640_0_0_1"/>
<feature type="chain" id="PRO_5002868295" evidence="1">
    <location>
        <begin position="23"/>
        <end position="191"/>
    </location>
</feature>
<dbReference type="EMBL" id="CM000136">
    <property type="protein sequence ID" value="EEC67840.1"/>
    <property type="molecule type" value="Genomic_DNA"/>
</dbReference>
<organism evidence="2 3">
    <name type="scientific">Oryza sativa subsp. indica</name>
    <name type="common">Rice</name>
    <dbReference type="NCBI Taxonomy" id="39946"/>
    <lineage>
        <taxon>Eukaryota</taxon>
        <taxon>Viridiplantae</taxon>
        <taxon>Streptophyta</taxon>
        <taxon>Embryophyta</taxon>
        <taxon>Tracheophyta</taxon>
        <taxon>Spermatophyta</taxon>
        <taxon>Magnoliopsida</taxon>
        <taxon>Liliopsida</taxon>
        <taxon>Poales</taxon>
        <taxon>Poaceae</taxon>
        <taxon>BOP clade</taxon>
        <taxon>Oryzoideae</taxon>
        <taxon>Oryzeae</taxon>
        <taxon>Oryzinae</taxon>
        <taxon>Oryza</taxon>
        <taxon>Oryza sativa</taxon>
    </lineage>
</organism>
<protein>
    <submittedName>
        <fullName evidence="2">Uncharacterized protein</fullName>
    </submittedName>
</protein>
<dbReference type="Gramene" id="BGIOSGA034985-TA">
    <property type="protein sequence ID" value="BGIOSGA034985-PA"/>
    <property type="gene ID" value="BGIOSGA034985"/>
</dbReference>
<evidence type="ECO:0000313" key="3">
    <source>
        <dbReference type="Proteomes" id="UP000007015"/>
    </source>
</evidence>
<feature type="signal peptide" evidence="1">
    <location>
        <begin position="1"/>
        <end position="22"/>
    </location>
</feature>
<evidence type="ECO:0000256" key="1">
    <source>
        <dbReference type="SAM" id="SignalP"/>
    </source>
</evidence>
<keyword evidence="3" id="KW-1185">Reference proteome</keyword>
<proteinExistence type="predicted"/>
<keyword evidence="1" id="KW-0732">Signal</keyword>
<sequence length="191" mass="19986">MPIGAPILSTTLIPILLRTTCAQLTISTSSLFLNSIVPAARAQTPAAVARDTGASTRYTPSAKATSRLLIDKLIHHTEFLKYLCRTFISTAAVPAYIRLSVASMELVKASATAYMNSSKAYRPASAGCDVASRGGEGHGESHGGDEHGADAQDLGRLRHFLGLGALVELGYVPLQEVIAPDVSAAEGVGYC</sequence>